<evidence type="ECO:0000313" key="1">
    <source>
        <dbReference type="EMBL" id="UZF88248.1"/>
    </source>
</evidence>
<dbReference type="AlphaFoldDB" id="A0A9E7ZN55"/>
<gene>
    <name evidence="1" type="ORF">NWE54_05525</name>
</gene>
<dbReference type="EMBL" id="CP102774">
    <property type="protein sequence ID" value="UZF88248.1"/>
    <property type="molecule type" value="Genomic_DNA"/>
</dbReference>
<name>A0A9E7ZN55_9HYPH</name>
<organism evidence="1">
    <name type="scientific">Bosea sp. NBC_00436</name>
    <dbReference type="NCBI Taxonomy" id="2969620"/>
    <lineage>
        <taxon>Bacteria</taxon>
        <taxon>Pseudomonadati</taxon>
        <taxon>Pseudomonadota</taxon>
        <taxon>Alphaproteobacteria</taxon>
        <taxon>Hyphomicrobiales</taxon>
        <taxon>Boseaceae</taxon>
        <taxon>Bosea</taxon>
    </lineage>
</organism>
<protein>
    <submittedName>
        <fullName evidence="1">Uncharacterized protein</fullName>
    </submittedName>
</protein>
<accession>A0A9E7ZN55</accession>
<proteinExistence type="predicted"/>
<reference evidence="1" key="1">
    <citation type="submission" date="2022-08" db="EMBL/GenBank/DDBJ databases">
        <title>Complete Genome Sequences of 2 Bosea sp. soil isolates.</title>
        <authorList>
            <person name="Alvarez Arevalo M."/>
            <person name="Sterndorff E.B."/>
            <person name="Faurdal D."/>
            <person name="Joergensen T.S."/>
            <person name="Weber T."/>
        </authorList>
    </citation>
    <scope>NUCLEOTIDE SEQUENCE</scope>
    <source>
        <strain evidence="1">NBC_00436</strain>
    </source>
</reference>
<sequence>MTILFFAFCWAVAAVAGLVVFGGVIGLSRDAMELRGQPYYAKRPRECTAGALVHLRRKLLGFLPGSPARLRLWPGEWVQVRPFTEIAATLDQEGRLDGLPFMPEMINHCGKRFRVFRRVEKIHHYYGSTAPHLRRLQDAVLLDELRCDGTGHGGCQAGCQVIWKEAWLVPSSGAEADSPALEAADASRLNAYAKVRSADGEERYACQMTELPTATVRLSWRDPRHYWRELRSGNVRPGPFIVAVSLALFNTVQRKLRGAEAPYREPTDRKTSPKEVLDLQPGEVVRVKTRRQIEETLNHVSKNRGLWFDREMHRFCGGEFRVASVVRTIVDEASGKALTMGSACIVLAGVSATGEYLGLCPQNELIFWHEIWLERVTSRL</sequence>